<reference evidence="16" key="1">
    <citation type="journal article" date="2019" name="Int. J. Syst. Evol. Microbiol.">
        <title>The Global Catalogue of Microorganisms (GCM) 10K type strain sequencing project: providing services to taxonomists for standard genome sequencing and annotation.</title>
        <authorList>
            <consortium name="The Broad Institute Genomics Platform"/>
            <consortium name="The Broad Institute Genome Sequencing Center for Infectious Disease"/>
            <person name="Wu L."/>
            <person name="Ma J."/>
        </authorList>
    </citation>
    <scope>NUCLEOTIDE SEQUENCE [LARGE SCALE GENOMIC DNA]</scope>
    <source>
        <strain evidence="16">JCM 15900</strain>
    </source>
</reference>
<evidence type="ECO:0000259" key="14">
    <source>
        <dbReference type="PROSITE" id="PS50944"/>
    </source>
</evidence>
<evidence type="ECO:0000256" key="4">
    <source>
        <dbReference type="ARBA" id="ARBA00022490"/>
    </source>
</evidence>
<evidence type="ECO:0000256" key="7">
    <source>
        <dbReference type="ARBA" id="ARBA00023015"/>
    </source>
</evidence>
<dbReference type="SMART" id="SM00529">
    <property type="entry name" value="HTH_DTXR"/>
    <property type="match status" value="1"/>
</dbReference>
<dbReference type="InterPro" id="IPR036388">
    <property type="entry name" value="WH-like_DNA-bd_sf"/>
</dbReference>
<dbReference type="SUPFAM" id="SSF50037">
    <property type="entry name" value="C-terminal domain of transcriptional repressors"/>
    <property type="match status" value="1"/>
</dbReference>
<keyword evidence="8" id="KW-0238">DNA-binding</keyword>
<dbReference type="Proteomes" id="UP001500984">
    <property type="component" value="Unassembled WGS sequence"/>
</dbReference>
<evidence type="ECO:0000256" key="3">
    <source>
        <dbReference type="ARBA" id="ARBA00011738"/>
    </source>
</evidence>
<evidence type="ECO:0000256" key="12">
    <source>
        <dbReference type="ARBA" id="ARBA00032593"/>
    </source>
</evidence>
<gene>
    <name evidence="15" type="ORF">GCM10009823_30300</name>
</gene>
<evidence type="ECO:0000313" key="16">
    <source>
        <dbReference type="Proteomes" id="UP001500984"/>
    </source>
</evidence>
<dbReference type="Pfam" id="PF01325">
    <property type="entry name" value="Fe_dep_repress"/>
    <property type="match status" value="1"/>
</dbReference>
<dbReference type="InterPro" id="IPR022689">
    <property type="entry name" value="Iron_dep_repressor"/>
</dbReference>
<dbReference type="Gene3D" id="1.10.60.10">
    <property type="entry name" value="Iron dependent repressor, metal binding and dimerisation domain"/>
    <property type="match status" value="1"/>
</dbReference>
<comment type="caution">
    <text evidence="15">The sequence shown here is derived from an EMBL/GenBank/DDBJ whole genome shotgun (WGS) entry which is preliminary data.</text>
</comment>
<organism evidence="15 16">
    <name type="scientific">Brevibacterium salitolerans</name>
    <dbReference type="NCBI Taxonomy" id="1403566"/>
    <lineage>
        <taxon>Bacteria</taxon>
        <taxon>Bacillati</taxon>
        <taxon>Actinomycetota</taxon>
        <taxon>Actinomycetes</taxon>
        <taxon>Micrococcales</taxon>
        <taxon>Brevibacteriaceae</taxon>
        <taxon>Brevibacterium</taxon>
    </lineage>
</organism>
<dbReference type="InterPro" id="IPR036390">
    <property type="entry name" value="WH_DNA-bd_sf"/>
</dbReference>
<keyword evidence="7" id="KW-0805">Transcription regulation</keyword>
<dbReference type="PANTHER" id="PTHR33238:SF11">
    <property type="entry name" value="TRANSCRIPTIONAL REGULATOR MNTR"/>
    <property type="match status" value="1"/>
</dbReference>
<dbReference type="Gene3D" id="2.30.30.90">
    <property type="match status" value="1"/>
</dbReference>
<comment type="similarity">
    <text evidence="2">Belongs to the DtxR/MntR family.</text>
</comment>
<evidence type="ECO:0000256" key="6">
    <source>
        <dbReference type="ARBA" id="ARBA00023004"/>
    </source>
</evidence>
<evidence type="ECO:0000256" key="10">
    <source>
        <dbReference type="ARBA" id="ARBA00023163"/>
    </source>
</evidence>
<dbReference type="InterPro" id="IPR036421">
    <property type="entry name" value="Fe_dep_repressor_sf"/>
</dbReference>
<keyword evidence="10" id="KW-0804">Transcription</keyword>
<dbReference type="InterPro" id="IPR008988">
    <property type="entry name" value="Transcriptional_repressor_C"/>
</dbReference>
<proteinExistence type="inferred from homology"/>
<evidence type="ECO:0000313" key="15">
    <source>
        <dbReference type="EMBL" id="GAA2105138.1"/>
    </source>
</evidence>
<dbReference type="PANTHER" id="PTHR33238">
    <property type="entry name" value="IRON (METAL) DEPENDENT REPRESSOR, DTXR FAMILY"/>
    <property type="match status" value="1"/>
</dbReference>
<dbReference type="SMART" id="SM00899">
    <property type="entry name" value="FeoA"/>
    <property type="match status" value="1"/>
</dbReference>
<keyword evidence="11" id="KW-0464">Manganese</keyword>
<keyword evidence="4" id="KW-0963">Cytoplasm</keyword>
<comment type="subunit">
    <text evidence="3">Homodimer.</text>
</comment>
<evidence type="ECO:0000256" key="1">
    <source>
        <dbReference type="ARBA" id="ARBA00004496"/>
    </source>
</evidence>
<dbReference type="InterPro" id="IPR050536">
    <property type="entry name" value="DtxR_MntR_Metal-Reg"/>
</dbReference>
<protein>
    <recommendedName>
        <fullName evidence="12">Manganese transport regulator</fullName>
    </recommendedName>
</protein>
<evidence type="ECO:0000256" key="8">
    <source>
        <dbReference type="ARBA" id="ARBA00023125"/>
    </source>
</evidence>
<evidence type="ECO:0000256" key="9">
    <source>
        <dbReference type="ARBA" id="ARBA00023159"/>
    </source>
</evidence>
<dbReference type="Pfam" id="PF02742">
    <property type="entry name" value="Fe_dep_repr_C"/>
    <property type="match status" value="1"/>
</dbReference>
<dbReference type="InterPro" id="IPR001367">
    <property type="entry name" value="Fe_dep_repressor"/>
</dbReference>
<feature type="region of interest" description="Disordered" evidence="13">
    <location>
        <begin position="126"/>
        <end position="147"/>
    </location>
</feature>
<keyword evidence="9" id="KW-0010">Activator</keyword>
<evidence type="ECO:0000256" key="11">
    <source>
        <dbReference type="ARBA" id="ARBA00023211"/>
    </source>
</evidence>
<keyword evidence="6" id="KW-0408">Iron</keyword>
<dbReference type="InterPro" id="IPR007167">
    <property type="entry name" value="Fe-transptr_FeoA-like"/>
</dbReference>
<dbReference type="SUPFAM" id="SSF47979">
    <property type="entry name" value="Iron-dependent repressor protein, dimerization domain"/>
    <property type="match status" value="1"/>
</dbReference>
<dbReference type="Pfam" id="PF04023">
    <property type="entry name" value="FeoA"/>
    <property type="match status" value="1"/>
</dbReference>
<evidence type="ECO:0000256" key="13">
    <source>
        <dbReference type="SAM" id="MobiDB-lite"/>
    </source>
</evidence>
<dbReference type="SUPFAM" id="SSF46785">
    <property type="entry name" value="Winged helix' DNA-binding domain"/>
    <property type="match status" value="1"/>
</dbReference>
<evidence type="ECO:0000256" key="2">
    <source>
        <dbReference type="ARBA" id="ARBA00007871"/>
    </source>
</evidence>
<dbReference type="Gene3D" id="1.10.10.10">
    <property type="entry name" value="Winged helix-like DNA-binding domain superfamily/Winged helix DNA-binding domain"/>
    <property type="match status" value="1"/>
</dbReference>
<sequence>MSVSGFSISTQNYLKAIWSLQEWTEAPTTPSLIAQRVGLRLSTVSGALPKLAEQGLVVHEPYSGVALTEAGRAVAVAMVRRHRLLETFLVQTLGYGWDEVHEEAEHLEHAVSDLMVERIDALLGRPERDPHGDPIPDAQGRVTSPSAVPLTDVQPGARVVVERISDADSALLKHLASRGITVGTVLEVGEGEPFSGALSVAPAGTAAPAGGEATSLGATAAAQVFVSVRG</sequence>
<name>A0ABP5IRF1_9MICO</name>
<keyword evidence="5" id="KW-0678">Repressor</keyword>
<dbReference type="RefSeq" id="WP_291794645.1">
    <property type="nucleotide sequence ID" value="NZ_BAAAPZ010000018.1"/>
</dbReference>
<dbReference type="PROSITE" id="PS50944">
    <property type="entry name" value="HTH_DTXR"/>
    <property type="match status" value="1"/>
</dbReference>
<comment type="subcellular location">
    <subcellularLocation>
        <location evidence="1">Cytoplasm</location>
    </subcellularLocation>
</comment>
<accession>A0ABP5IRF1</accession>
<evidence type="ECO:0000256" key="5">
    <source>
        <dbReference type="ARBA" id="ARBA00022491"/>
    </source>
</evidence>
<feature type="domain" description="HTH dtxR-type" evidence="14">
    <location>
        <begin position="1"/>
        <end position="68"/>
    </location>
</feature>
<keyword evidence="16" id="KW-1185">Reference proteome</keyword>
<dbReference type="InterPro" id="IPR022687">
    <property type="entry name" value="HTH_DTXR"/>
</dbReference>
<dbReference type="EMBL" id="BAAAPZ010000018">
    <property type="protein sequence ID" value="GAA2105138.1"/>
    <property type="molecule type" value="Genomic_DNA"/>
</dbReference>
<dbReference type="InterPro" id="IPR038157">
    <property type="entry name" value="FeoA_core_dom"/>
</dbReference>